<name>A0A3Q8X6U5_9BACL</name>
<proteinExistence type="predicted"/>
<keyword evidence="6 12" id="KW-0067">ATP-binding</keyword>
<dbReference type="InterPro" id="IPR011527">
    <property type="entry name" value="ABC1_TM_dom"/>
</dbReference>
<evidence type="ECO:0000256" key="2">
    <source>
        <dbReference type="ARBA" id="ARBA00022448"/>
    </source>
</evidence>
<protein>
    <submittedName>
        <fullName evidence="12">ABC transporter ATP-binding protein</fullName>
    </submittedName>
</protein>
<dbReference type="PROSITE" id="PS00211">
    <property type="entry name" value="ABC_TRANSPORTER_1"/>
    <property type="match status" value="1"/>
</dbReference>
<dbReference type="InterPro" id="IPR003593">
    <property type="entry name" value="AAA+_ATPase"/>
</dbReference>
<organism evidence="12 13">
    <name type="scientific">Paenibacillus albus</name>
    <dbReference type="NCBI Taxonomy" id="2495582"/>
    <lineage>
        <taxon>Bacteria</taxon>
        <taxon>Bacillati</taxon>
        <taxon>Bacillota</taxon>
        <taxon>Bacilli</taxon>
        <taxon>Bacillales</taxon>
        <taxon>Paenibacillaceae</taxon>
        <taxon>Paenibacillus</taxon>
    </lineage>
</organism>
<evidence type="ECO:0000259" key="11">
    <source>
        <dbReference type="PROSITE" id="PS50929"/>
    </source>
</evidence>
<keyword evidence="2" id="KW-0813">Transport</keyword>
<feature type="domain" description="ABC transporter" evidence="10">
    <location>
        <begin position="359"/>
        <end position="598"/>
    </location>
</feature>
<accession>A0A3Q8X6U5</accession>
<dbReference type="GO" id="GO:0005524">
    <property type="term" value="F:ATP binding"/>
    <property type="evidence" value="ECO:0007669"/>
    <property type="project" value="UniProtKB-KW"/>
</dbReference>
<feature type="transmembrane region" description="Helical" evidence="9">
    <location>
        <begin position="67"/>
        <end position="89"/>
    </location>
</feature>
<dbReference type="InterPro" id="IPR003439">
    <property type="entry name" value="ABC_transporter-like_ATP-bd"/>
</dbReference>
<feature type="transmembrane region" description="Helical" evidence="9">
    <location>
        <begin position="20"/>
        <end position="46"/>
    </location>
</feature>
<keyword evidence="13" id="KW-1185">Reference proteome</keyword>
<keyword evidence="8 9" id="KW-0472">Membrane</keyword>
<dbReference type="GO" id="GO:0005886">
    <property type="term" value="C:plasma membrane"/>
    <property type="evidence" value="ECO:0007669"/>
    <property type="project" value="UniProtKB-SubCell"/>
</dbReference>
<reference evidence="13" key="1">
    <citation type="submission" date="2018-12" db="EMBL/GenBank/DDBJ databases">
        <title>Genome sequence of Peanibacillus sp.</title>
        <authorList>
            <person name="Subramani G."/>
            <person name="Srinivasan S."/>
            <person name="Kim M.K."/>
        </authorList>
    </citation>
    <scope>NUCLEOTIDE SEQUENCE [LARGE SCALE GENOMIC DNA]</scope>
    <source>
        <strain evidence="13">18JY67-1</strain>
    </source>
</reference>
<dbReference type="SUPFAM" id="SSF52540">
    <property type="entry name" value="P-loop containing nucleoside triphosphate hydrolases"/>
    <property type="match status" value="1"/>
</dbReference>
<dbReference type="GO" id="GO:0034040">
    <property type="term" value="F:ATPase-coupled lipid transmembrane transporter activity"/>
    <property type="evidence" value="ECO:0007669"/>
    <property type="project" value="TreeGrafter"/>
</dbReference>
<dbReference type="PROSITE" id="PS50893">
    <property type="entry name" value="ABC_TRANSPORTER_2"/>
    <property type="match status" value="1"/>
</dbReference>
<feature type="transmembrane region" description="Helical" evidence="9">
    <location>
        <begin position="262"/>
        <end position="282"/>
    </location>
</feature>
<dbReference type="SMART" id="SM00382">
    <property type="entry name" value="AAA"/>
    <property type="match status" value="1"/>
</dbReference>
<evidence type="ECO:0000313" key="13">
    <source>
        <dbReference type="Proteomes" id="UP000272528"/>
    </source>
</evidence>
<evidence type="ECO:0000256" key="7">
    <source>
        <dbReference type="ARBA" id="ARBA00022989"/>
    </source>
</evidence>
<dbReference type="PANTHER" id="PTHR24221">
    <property type="entry name" value="ATP-BINDING CASSETTE SUB-FAMILY B"/>
    <property type="match status" value="1"/>
</dbReference>
<dbReference type="KEGG" id="palb:EJC50_20535"/>
<dbReference type="OrthoDB" id="9806127at2"/>
<gene>
    <name evidence="12" type="ORF">EJC50_20535</name>
</gene>
<dbReference type="FunFam" id="3.40.50.300:FF:000221">
    <property type="entry name" value="Multidrug ABC transporter ATP-binding protein"/>
    <property type="match status" value="1"/>
</dbReference>
<keyword evidence="3" id="KW-1003">Cell membrane</keyword>
<dbReference type="InterPro" id="IPR017871">
    <property type="entry name" value="ABC_transporter-like_CS"/>
</dbReference>
<evidence type="ECO:0000256" key="1">
    <source>
        <dbReference type="ARBA" id="ARBA00004651"/>
    </source>
</evidence>
<keyword evidence="7 9" id="KW-1133">Transmembrane helix</keyword>
<dbReference type="GO" id="GO:0140359">
    <property type="term" value="F:ABC-type transporter activity"/>
    <property type="evidence" value="ECO:0007669"/>
    <property type="project" value="InterPro"/>
</dbReference>
<dbReference type="Gene3D" id="3.40.50.300">
    <property type="entry name" value="P-loop containing nucleotide triphosphate hydrolases"/>
    <property type="match status" value="1"/>
</dbReference>
<dbReference type="PROSITE" id="PS50929">
    <property type="entry name" value="ABC_TM1F"/>
    <property type="match status" value="1"/>
</dbReference>
<keyword evidence="4 9" id="KW-0812">Transmembrane</keyword>
<dbReference type="PANTHER" id="PTHR24221:SF646">
    <property type="entry name" value="HAEMOLYSIN SECRETION ATP-BINDING PROTEIN"/>
    <property type="match status" value="1"/>
</dbReference>
<feature type="domain" description="ABC transmembrane type-1" evidence="11">
    <location>
        <begin position="50"/>
        <end position="312"/>
    </location>
</feature>
<feature type="transmembrane region" description="Helical" evidence="9">
    <location>
        <begin position="174"/>
        <end position="191"/>
    </location>
</feature>
<keyword evidence="5" id="KW-0547">Nucleotide-binding</keyword>
<dbReference type="InterPro" id="IPR039421">
    <property type="entry name" value="Type_1_exporter"/>
</dbReference>
<evidence type="ECO:0000256" key="4">
    <source>
        <dbReference type="ARBA" id="ARBA00022692"/>
    </source>
</evidence>
<dbReference type="AlphaFoldDB" id="A0A3Q8X6U5"/>
<dbReference type="Proteomes" id="UP000272528">
    <property type="component" value="Chromosome"/>
</dbReference>
<dbReference type="GO" id="GO:0016887">
    <property type="term" value="F:ATP hydrolysis activity"/>
    <property type="evidence" value="ECO:0007669"/>
    <property type="project" value="InterPro"/>
</dbReference>
<dbReference type="RefSeq" id="WP_126017496.1">
    <property type="nucleotide sequence ID" value="NZ_CP034437.1"/>
</dbReference>
<evidence type="ECO:0000256" key="9">
    <source>
        <dbReference type="SAM" id="Phobius"/>
    </source>
</evidence>
<sequence length="610" mass="67858">MNNNAMGSAFRGSVLLLYRIFRYIPVLTLIWLSIPILLGALVVTGYSAERQLIDVFMSNHSTPAWGGLLKSAWPFLLLFTGTAVLRSLLNALQNVTDTKLRDQASRSIQSEVHARAAAVPLERLDQPEYYDKLNRAESVAGGDLFGVLQNLITVVRYLCELIGCLTVTTLCHPLLAVILAIAFTVSFAIRLESDLVKRRLNRDLTRSGREADYLSGMLRRSETVRDMRITGSMSYLIAKWGSVMQSSLGLRMNANRREIRRGMIVSTIQIIGIVAAMVWMVLRMKAGGLSAGSFVVVFQAIRQAYGLSGRMAFPVGKVYIQSAKMIDLVQFLKERPASGSELRSNKPVTLPKTGHIGQIKFEHVSYHYPGHDKTILQDIHLTLTPGETVALVGENGAGKSTLVKLLLGLYAPTTGRITWDGVDLQELDPVSLRRAMSAVFQDFVRYETTLRDNVGFGLPEDMISDERIRTAMQSSRTEAIERQPDGLDLRVGLLAEGGRELSGGQWQRLAISRAALRDAQLLVLDEPTSALDPHHETELYHTFRQLAKDRTVLFVSHRLGWARYADHIVVLREGQIVEEGTHMKLMAANGEYAAMFRAQAEWYQEEAGAS</sequence>
<dbReference type="SUPFAM" id="SSF90123">
    <property type="entry name" value="ABC transporter transmembrane region"/>
    <property type="match status" value="1"/>
</dbReference>
<dbReference type="InterPro" id="IPR036640">
    <property type="entry name" value="ABC1_TM_sf"/>
</dbReference>
<comment type="subcellular location">
    <subcellularLocation>
        <location evidence="1">Cell membrane</location>
        <topology evidence="1">Multi-pass membrane protein</topology>
    </subcellularLocation>
</comment>
<dbReference type="Pfam" id="PF00005">
    <property type="entry name" value="ABC_tran"/>
    <property type="match status" value="1"/>
</dbReference>
<evidence type="ECO:0000256" key="5">
    <source>
        <dbReference type="ARBA" id="ARBA00022741"/>
    </source>
</evidence>
<dbReference type="EMBL" id="CP034437">
    <property type="protein sequence ID" value="AZN41790.1"/>
    <property type="molecule type" value="Genomic_DNA"/>
</dbReference>
<evidence type="ECO:0000313" key="12">
    <source>
        <dbReference type="EMBL" id="AZN41790.1"/>
    </source>
</evidence>
<evidence type="ECO:0000256" key="3">
    <source>
        <dbReference type="ARBA" id="ARBA00022475"/>
    </source>
</evidence>
<dbReference type="Gene3D" id="1.20.1560.10">
    <property type="entry name" value="ABC transporter type 1, transmembrane domain"/>
    <property type="match status" value="1"/>
</dbReference>
<dbReference type="InterPro" id="IPR027417">
    <property type="entry name" value="P-loop_NTPase"/>
</dbReference>
<evidence type="ECO:0000259" key="10">
    <source>
        <dbReference type="PROSITE" id="PS50893"/>
    </source>
</evidence>
<evidence type="ECO:0000256" key="6">
    <source>
        <dbReference type="ARBA" id="ARBA00022840"/>
    </source>
</evidence>
<evidence type="ECO:0000256" key="8">
    <source>
        <dbReference type="ARBA" id="ARBA00023136"/>
    </source>
</evidence>